<dbReference type="PRINTS" id="PR00171">
    <property type="entry name" value="SUGRTRNSPORT"/>
</dbReference>
<feature type="transmembrane region" description="Helical" evidence="8">
    <location>
        <begin position="326"/>
        <end position="348"/>
    </location>
</feature>
<evidence type="ECO:0000256" key="7">
    <source>
        <dbReference type="RuleBase" id="RU003346"/>
    </source>
</evidence>
<evidence type="ECO:0000256" key="5">
    <source>
        <dbReference type="ARBA" id="ARBA00022989"/>
    </source>
</evidence>
<dbReference type="InterPro" id="IPR005829">
    <property type="entry name" value="Sugar_transporter_CS"/>
</dbReference>
<keyword evidence="4 8" id="KW-0812">Transmembrane</keyword>
<dbReference type="PANTHER" id="PTHR48022">
    <property type="entry name" value="PLASTIDIC GLUCOSE TRANSPORTER 4"/>
    <property type="match status" value="1"/>
</dbReference>
<keyword evidence="6 8" id="KW-0472">Membrane</keyword>
<dbReference type="SUPFAM" id="SSF103473">
    <property type="entry name" value="MFS general substrate transporter"/>
    <property type="match status" value="1"/>
</dbReference>
<evidence type="ECO:0000259" key="9">
    <source>
        <dbReference type="PROSITE" id="PS50850"/>
    </source>
</evidence>
<keyword evidence="11" id="KW-1185">Reference proteome</keyword>
<dbReference type="PROSITE" id="PS00216">
    <property type="entry name" value="SUGAR_TRANSPORT_1"/>
    <property type="match status" value="1"/>
</dbReference>
<dbReference type="NCBIfam" id="TIGR00879">
    <property type="entry name" value="SP"/>
    <property type="match status" value="1"/>
</dbReference>
<accession>A0A8H4RV18</accession>
<feature type="transmembrane region" description="Helical" evidence="8">
    <location>
        <begin position="55"/>
        <end position="75"/>
    </location>
</feature>
<dbReference type="FunFam" id="1.20.1250.20:FF:000134">
    <property type="entry name" value="MFS sugar transporter protein"/>
    <property type="match status" value="1"/>
</dbReference>
<keyword evidence="5 8" id="KW-1133">Transmembrane helix</keyword>
<sequence>MPVILKKFWKAISTGWVLEYPDPDNGPTDLYDTGSIGAVATMPYFEKAIGALSPVLRGFTVALMMMTGGLPSVFTGQLADYYGQLSVVMAGALVFVCGVALEGGSSKLAMFLVGRALAGFGQGMWLSNVSVYITEIAPSADRGKFVSMPQLMACFGVCSGYFTCYGTIQLESSMSWRAPFIIQGILGAALAISCLYLPSSPRWLILQGRRDEALHAVERLDISRAEAEKDILRPNASNSPRKLSAKEFLNIFKKEYRGRTLLGLFILGMIQLCGIDGVLYYAPILFAQAGLPSGTASFLASGVSAILMLVISVPAFLYADRWGRRASAITGGIVLSTCMFIIGILYATSSVHAHSGVGRWLVIILIFTFAVSYCATWGVVGKIYASEIQPAQTRAAANSAAQGLNFFTNWLVAFTTPIFLARSAFGAYFLFGGFSLLAVIVLAINMPETRGHSLESIQEAFQARVTRSPGFRIRGLFAGPSLIRPEQVNGSSSEGVLAGPLRIELGPV</sequence>
<evidence type="ECO:0000256" key="1">
    <source>
        <dbReference type="ARBA" id="ARBA00004141"/>
    </source>
</evidence>
<dbReference type="InterPro" id="IPR020846">
    <property type="entry name" value="MFS_dom"/>
</dbReference>
<feature type="transmembrane region" description="Helical" evidence="8">
    <location>
        <begin position="81"/>
        <end position="101"/>
    </location>
</feature>
<feature type="domain" description="Major facilitator superfamily (MFS) profile" evidence="9">
    <location>
        <begin position="1"/>
        <end position="450"/>
    </location>
</feature>
<evidence type="ECO:0000313" key="11">
    <source>
        <dbReference type="Proteomes" id="UP000566819"/>
    </source>
</evidence>
<evidence type="ECO:0000256" key="4">
    <source>
        <dbReference type="ARBA" id="ARBA00022692"/>
    </source>
</evidence>
<feature type="transmembrane region" description="Helical" evidence="8">
    <location>
        <begin position="400"/>
        <end position="419"/>
    </location>
</feature>
<dbReference type="InterPro" id="IPR003663">
    <property type="entry name" value="Sugar/inositol_transpt"/>
</dbReference>
<protein>
    <recommendedName>
        <fullName evidence="9">Major facilitator superfamily (MFS) profile domain-containing protein</fullName>
    </recommendedName>
</protein>
<dbReference type="InterPro" id="IPR036259">
    <property type="entry name" value="MFS_trans_sf"/>
</dbReference>
<dbReference type="AlphaFoldDB" id="A0A8H4RV18"/>
<evidence type="ECO:0000256" key="2">
    <source>
        <dbReference type="ARBA" id="ARBA00010992"/>
    </source>
</evidence>
<dbReference type="PROSITE" id="PS50850">
    <property type="entry name" value="MFS"/>
    <property type="match status" value="1"/>
</dbReference>
<dbReference type="GO" id="GO:0005351">
    <property type="term" value="F:carbohydrate:proton symporter activity"/>
    <property type="evidence" value="ECO:0007669"/>
    <property type="project" value="TreeGrafter"/>
</dbReference>
<name>A0A8H4RV18_9HELO</name>
<feature type="transmembrane region" description="Helical" evidence="8">
    <location>
        <begin position="261"/>
        <end position="286"/>
    </location>
</feature>
<comment type="caution">
    <text evidence="10">The sequence shown here is derived from an EMBL/GenBank/DDBJ whole genome shotgun (WGS) entry which is preliminary data.</text>
</comment>
<feature type="transmembrane region" description="Helical" evidence="8">
    <location>
        <begin position="425"/>
        <end position="444"/>
    </location>
</feature>
<dbReference type="OrthoDB" id="5399138at2759"/>
<evidence type="ECO:0000256" key="3">
    <source>
        <dbReference type="ARBA" id="ARBA00022448"/>
    </source>
</evidence>
<dbReference type="Proteomes" id="UP000566819">
    <property type="component" value="Unassembled WGS sequence"/>
</dbReference>
<dbReference type="InterPro" id="IPR005828">
    <property type="entry name" value="MFS_sugar_transport-like"/>
</dbReference>
<feature type="transmembrane region" description="Helical" evidence="8">
    <location>
        <begin position="298"/>
        <end position="319"/>
    </location>
</feature>
<dbReference type="PANTHER" id="PTHR48022:SF2">
    <property type="entry name" value="PLASTIDIC GLUCOSE TRANSPORTER 4"/>
    <property type="match status" value="1"/>
</dbReference>
<dbReference type="GO" id="GO:0016020">
    <property type="term" value="C:membrane"/>
    <property type="evidence" value="ECO:0007669"/>
    <property type="project" value="UniProtKB-SubCell"/>
</dbReference>
<gene>
    <name evidence="10" type="ORF">G7Y89_g2101</name>
</gene>
<reference evidence="10 11" key="1">
    <citation type="submission" date="2020-03" db="EMBL/GenBank/DDBJ databases">
        <title>Draft Genome Sequence of Cudoniella acicularis.</title>
        <authorList>
            <person name="Buettner E."/>
            <person name="Kellner H."/>
        </authorList>
    </citation>
    <scope>NUCLEOTIDE SEQUENCE [LARGE SCALE GENOMIC DNA]</scope>
    <source>
        <strain evidence="10 11">DSM 108380</strain>
    </source>
</reference>
<feature type="transmembrane region" description="Helical" evidence="8">
    <location>
        <begin position="151"/>
        <end position="168"/>
    </location>
</feature>
<keyword evidence="3 7" id="KW-0813">Transport</keyword>
<feature type="transmembrane region" description="Helical" evidence="8">
    <location>
        <begin position="360"/>
        <end position="380"/>
    </location>
</feature>
<dbReference type="PROSITE" id="PS00217">
    <property type="entry name" value="SUGAR_TRANSPORT_2"/>
    <property type="match status" value="1"/>
</dbReference>
<dbReference type="Pfam" id="PF00083">
    <property type="entry name" value="Sugar_tr"/>
    <property type="match status" value="1"/>
</dbReference>
<comment type="subcellular location">
    <subcellularLocation>
        <location evidence="1">Membrane</location>
        <topology evidence="1">Multi-pass membrane protein</topology>
    </subcellularLocation>
</comment>
<dbReference type="Gene3D" id="1.20.1250.20">
    <property type="entry name" value="MFS general substrate transporter like domains"/>
    <property type="match status" value="1"/>
</dbReference>
<proteinExistence type="inferred from homology"/>
<evidence type="ECO:0000256" key="8">
    <source>
        <dbReference type="SAM" id="Phobius"/>
    </source>
</evidence>
<comment type="similarity">
    <text evidence="2 7">Belongs to the major facilitator superfamily. Sugar transporter (TC 2.A.1.1) family.</text>
</comment>
<feature type="transmembrane region" description="Helical" evidence="8">
    <location>
        <begin position="180"/>
        <end position="199"/>
    </location>
</feature>
<dbReference type="InterPro" id="IPR050360">
    <property type="entry name" value="MFS_Sugar_Transporters"/>
</dbReference>
<evidence type="ECO:0000256" key="6">
    <source>
        <dbReference type="ARBA" id="ARBA00023136"/>
    </source>
</evidence>
<evidence type="ECO:0000313" key="10">
    <source>
        <dbReference type="EMBL" id="KAF4635971.1"/>
    </source>
</evidence>
<organism evidence="10 11">
    <name type="scientific">Cudoniella acicularis</name>
    <dbReference type="NCBI Taxonomy" id="354080"/>
    <lineage>
        <taxon>Eukaryota</taxon>
        <taxon>Fungi</taxon>
        <taxon>Dikarya</taxon>
        <taxon>Ascomycota</taxon>
        <taxon>Pezizomycotina</taxon>
        <taxon>Leotiomycetes</taxon>
        <taxon>Helotiales</taxon>
        <taxon>Tricladiaceae</taxon>
        <taxon>Cudoniella</taxon>
    </lineage>
</organism>
<dbReference type="EMBL" id="JAAMPI010000089">
    <property type="protein sequence ID" value="KAF4635971.1"/>
    <property type="molecule type" value="Genomic_DNA"/>
</dbReference>